<keyword evidence="4" id="KW-1185">Reference proteome</keyword>
<feature type="transmembrane region" description="Helical" evidence="1">
    <location>
        <begin position="44"/>
        <end position="64"/>
    </location>
</feature>
<proteinExistence type="predicted"/>
<sequence>MDNIEKHFDDAKRKMESIQVPEELETRLRNSLQSAPVKRRKRSASLVLTAAAAIFLLGFITFQYNAFAFYGKKLLGFDELSSGTLNELNEKGLGQMIEKKTTLGNGTIFELNGVMADGNQFVMFYTLSNPAGMNDDSIYEMNPARITGLFTNSHSEYGTSQLNETGTELKGILSFEPVSPFSKELTLHFSHLTEIGQLKEEKLTFPFNPNKAMQSIVKQPIKQTLNVDKGKITFSSIKATPTMTVIEGKLNVDNFDRVDFALGGIELRANGKPVPLTGGGSKSSLIGKTFDISYDALPEKLETLELVLKEFAGYQQLNEKITLASNENEIIKLSGKELMIKKVSMTSQGAEITIATDDDVMLDGVSIASDDIETPIKTTIKQTSTKQENGRVMKERTLIFETETTPEVLLIEGFHYMKLYNDSIMIPVD</sequence>
<dbReference type="RefSeq" id="WP_154318572.1">
    <property type="nucleotide sequence ID" value="NZ_CAJGAA010000002.1"/>
</dbReference>
<protein>
    <submittedName>
        <fullName evidence="3">DUF4179 domain-containing protein</fullName>
    </submittedName>
</protein>
<evidence type="ECO:0000256" key="1">
    <source>
        <dbReference type="SAM" id="Phobius"/>
    </source>
</evidence>
<reference evidence="3 4" key="1">
    <citation type="submission" date="2019-11" db="EMBL/GenBank/DDBJ databases">
        <title>Bacillus idriensis genome.</title>
        <authorList>
            <person name="Konopka E.N."/>
            <person name="Newman J.D."/>
        </authorList>
    </citation>
    <scope>NUCLEOTIDE SEQUENCE [LARGE SCALE GENOMIC DNA]</scope>
    <source>
        <strain evidence="3 4">DSM 19097</strain>
    </source>
</reference>
<dbReference type="InterPro" id="IPR025436">
    <property type="entry name" value="DUF4179"/>
</dbReference>
<gene>
    <name evidence="3" type="ORF">GJU41_10610</name>
</gene>
<organism evidence="3 4">
    <name type="scientific">Metabacillus idriensis</name>
    <dbReference type="NCBI Taxonomy" id="324768"/>
    <lineage>
        <taxon>Bacteria</taxon>
        <taxon>Bacillati</taxon>
        <taxon>Bacillota</taxon>
        <taxon>Bacilli</taxon>
        <taxon>Bacillales</taxon>
        <taxon>Bacillaceae</taxon>
        <taxon>Metabacillus</taxon>
    </lineage>
</organism>
<dbReference type="EMBL" id="WKKF01000002">
    <property type="protein sequence ID" value="MRX54424.1"/>
    <property type="molecule type" value="Genomic_DNA"/>
</dbReference>
<evidence type="ECO:0000313" key="4">
    <source>
        <dbReference type="Proteomes" id="UP000441585"/>
    </source>
</evidence>
<feature type="domain" description="DUF4179" evidence="2">
    <location>
        <begin position="38"/>
        <end position="128"/>
    </location>
</feature>
<accession>A0A6I2MAP3</accession>
<keyword evidence="1" id="KW-0812">Transmembrane</keyword>
<evidence type="ECO:0000259" key="2">
    <source>
        <dbReference type="Pfam" id="PF13786"/>
    </source>
</evidence>
<keyword evidence="1" id="KW-1133">Transmembrane helix</keyword>
<comment type="caution">
    <text evidence="3">The sequence shown here is derived from an EMBL/GenBank/DDBJ whole genome shotgun (WGS) entry which is preliminary data.</text>
</comment>
<dbReference type="Proteomes" id="UP000441585">
    <property type="component" value="Unassembled WGS sequence"/>
</dbReference>
<dbReference type="AlphaFoldDB" id="A0A6I2MAP3"/>
<name>A0A6I2MAP3_9BACI</name>
<dbReference type="Pfam" id="PF13786">
    <property type="entry name" value="DUF4179"/>
    <property type="match status" value="1"/>
</dbReference>
<keyword evidence="1" id="KW-0472">Membrane</keyword>
<evidence type="ECO:0000313" key="3">
    <source>
        <dbReference type="EMBL" id="MRX54424.1"/>
    </source>
</evidence>